<evidence type="ECO:0000313" key="3">
    <source>
        <dbReference type="Proteomes" id="UP001054945"/>
    </source>
</evidence>
<feature type="region of interest" description="Disordered" evidence="1">
    <location>
        <begin position="1"/>
        <end position="21"/>
    </location>
</feature>
<keyword evidence="3" id="KW-1185">Reference proteome</keyword>
<evidence type="ECO:0000313" key="2">
    <source>
        <dbReference type="EMBL" id="GIY66079.1"/>
    </source>
</evidence>
<gene>
    <name evidence="2" type="ORF">CEXT_151541</name>
</gene>
<organism evidence="2 3">
    <name type="scientific">Caerostris extrusa</name>
    <name type="common">Bark spider</name>
    <name type="synonym">Caerostris bankana</name>
    <dbReference type="NCBI Taxonomy" id="172846"/>
    <lineage>
        <taxon>Eukaryota</taxon>
        <taxon>Metazoa</taxon>
        <taxon>Ecdysozoa</taxon>
        <taxon>Arthropoda</taxon>
        <taxon>Chelicerata</taxon>
        <taxon>Arachnida</taxon>
        <taxon>Araneae</taxon>
        <taxon>Araneomorphae</taxon>
        <taxon>Entelegynae</taxon>
        <taxon>Araneoidea</taxon>
        <taxon>Araneidae</taxon>
        <taxon>Caerostris</taxon>
    </lineage>
</organism>
<proteinExistence type="predicted"/>
<accession>A0AAV4V8W2</accession>
<protein>
    <submittedName>
        <fullName evidence="2">Uncharacterized protein</fullName>
    </submittedName>
</protein>
<comment type="caution">
    <text evidence="2">The sequence shown here is derived from an EMBL/GenBank/DDBJ whole genome shotgun (WGS) entry which is preliminary data.</text>
</comment>
<name>A0AAV4V8W2_CAEEX</name>
<evidence type="ECO:0000256" key="1">
    <source>
        <dbReference type="SAM" id="MobiDB-lite"/>
    </source>
</evidence>
<dbReference type="Proteomes" id="UP001054945">
    <property type="component" value="Unassembled WGS sequence"/>
</dbReference>
<dbReference type="EMBL" id="BPLR01014069">
    <property type="protein sequence ID" value="GIY66079.1"/>
    <property type="molecule type" value="Genomic_DNA"/>
</dbReference>
<sequence>MSGSWVDSSMKPLNGPRNRPNRINTVSETSFHTVYWTESPRCPQQILRSPSIGDRRDFYLRQQINLFHNWLTGACLALGLILHNEAAQWATKSANRITQCLLRHHFAVYWTESSRCNPTTSAIAIN</sequence>
<reference evidence="2 3" key="1">
    <citation type="submission" date="2021-06" db="EMBL/GenBank/DDBJ databases">
        <title>Caerostris extrusa draft genome.</title>
        <authorList>
            <person name="Kono N."/>
            <person name="Arakawa K."/>
        </authorList>
    </citation>
    <scope>NUCLEOTIDE SEQUENCE [LARGE SCALE GENOMIC DNA]</scope>
</reference>
<dbReference type="AlphaFoldDB" id="A0AAV4V8W2"/>